<name>A0A9Q1BVA5_HOLLE</name>
<gene>
    <name evidence="2" type="ORF">HOLleu_23479</name>
</gene>
<evidence type="ECO:0000256" key="1">
    <source>
        <dbReference type="SAM" id="Coils"/>
    </source>
</evidence>
<dbReference type="AlphaFoldDB" id="A0A9Q1BVA5"/>
<protein>
    <submittedName>
        <fullName evidence="2">Uncharacterized protein</fullName>
    </submittedName>
</protein>
<keyword evidence="1" id="KW-0175">Coiled coil</keyword>
<feature type="coiled-coil region" evidence="1">
    <location>
        <begin position="86"/>
        <end position="120"/>
    </location>
</feature>
<proteinExistence type="predicted"/>
<reference evidence="2" key="1">
    <citation type="submission" date="2021-10" db="EMBL/GenBank/DDBJ databases">
        <title>Tropical sea cucumber genome reveals ecological adaptation and Cuvierian tubules defense mechanism.</title>
        <authorList>
            <person name="Chen T."/>
        </authorList>
    </citation>
    <scope>NUCLEOTIDE SEQUENCE</scope>
    <source>
        <strain evidence="2">Nanhai2018</strain>
        <tissue evidence="2">Muscle</tissue>
    </source>
</reference>
<comment type="caution">
    <text evidence="2">The sequence shown here is derived from an EMBL/GenBank/DDBJ whole genome shotgun (WGS) entry which is preliminary data.</text>
</comment>
<keyword evidence="3" id="KW-1185">Reference proteome</keyword>
<dbReference type="EMBL" id="JAIZAY010000011">
    <property type="protein sequence ID" value="KAJ8033290.1"/>
    <property type="molecule type" value="Genomic_DNA"/>
</dbReference>
<organism evidence="2 3">
    <name type="scientific">Holothuria leucospilota</name>
    <name type="common">Black long sea cucumber</name>
    <name type="synonym">Mertensiothuria leucospilota</name>
    <dbReference type="NCBI Taxonomy" id="206669"/>
    <lineage>
        <taxon>Eukaryota</taxon>
        <taxon>Metazoa</taxon>
        <taxon>Echinodermata</taxon>
        <taxon>Eleutherozoa</taxon>
        <taxon>Echinozoa</taxon>
        <taxon>Holothuroidea</taxon>
        <taxon>Aspidochirotacea</taxon>
        <taxon>Aspidochirotida</taxon>
        <taxon>Holothuriidae</taxon>
        <taxon>Holothuria</taxon>
    </lineage>
</organism>
<sequence length="124" mass="14230">MSQTWLQEKYDFEGKGLICDLLTTAKSRTLDDGLRNLIVLPSDDSKCVDEPEDLSKISEFNKTVDTVMKNIGKELKKIKAEFGQAAENLRKSVKELKGVHKRLKESYLTIEKRVEELEEEKKTP</sequence>
<evidence type="ECO:0000313" key="3">
    <source>
        <dbReference type="Proteomes" id="UP001152320"/>
    </source>
</evidence>
<evidence type="ECO:0000313" key="2">
    <source>
        <dbReference type="EMBL" id="KAJ8033290.1"/>
    </source>
</evidence>
<dbReference type="Proteomes" id="UP001152320">
    <property type="component" value="Chromosome 11"/>
</dbReference>
<accession>A0A9Q1BVA5</accession>